<reference evidence="2" key="1">
    <citation type="submission" date="2021-02" db="EMBL/GenBank/DDBJ databases">
        <authorList>
            <person name="Dougan E. K."/>
            <person name="Rhodes N."/>
            <person name="Thang M."/>
            <person name="Chan C."/>
        </authorList>
    </citation>
    <scope>NUCLEOTIDE SEQUENCE</scope>
</reference>
<keyword evidence="3" id="KW-1185">Reference proteome</keyword>
<feature type="compositionally biased region" description="Polar residues" evidence="1">
    <location>
        <begin position="71"/>
        <end position="86"/>
    </location>
</feature>
<name>A0A812QA38_9DINO</name>
<dbReference type="AlphaFoldDB" id="A0A812QA38"/>
<gene>
    <name evidence="2" type="ORF">SNAT2548_LOCUS19489</name>
</gene>
<evidence type="ECO:0000313" key="3">
    <source>
        <dbReference type="Proteomes" id="UP000604046"/>
    </source>
</evidence>
<feature type="compositionally biased region" description="Gly residues" evidence="1">
    <location>
        <begin position="8"/>
        <end position="19"/>
    </location>
</feature>
<sequence length="177" mass="20086">MAVPTPKYGGGFGKGGGARPGQAAQDRGKGGGRGGGRGKGWNNNAPRPTGKSHWFVNEGEEEEAEEWEEPSSWNGGWKASTSSSSKGYWKWQAAEEWDEGGEWQDEEEAWDENEWEEEWDEWEEDRVLDPSVLSRVDWSKGQRKLLKFPEKDPRHPRKLELLEHLAPPKLEVQRAVD</sequence>
<organism evidence="2 3">
    <name type="scientific">Symbiodinium natans</name>
    <dbReference type="NCBI Taxonomy" id="878477"/>
    <lineage>
        <taxon>Eukaryota</taxon>
        <taxon>Sar</taxon>
        <taxon>Alveolata</taxon>
        <taxon>Dinophyceae</taxon>
        <taxon>Suessiales</taxon>
        <taxon>Symbiodiniaceae</taxon>
        <taxon>Symbiodinium</taxon>
    </lineage>
</organism>
<evidence type="ECO:0000313" key="2">
    <source>
        <dbReference type="EMBL" id="CAE7361762.1"/>
    </source>
</evidence>
<evidence type="ECO:0000256" key="1">
    <source>
        <dbReference type="SAM" id="MobiDB-lite"/>
    </source>
</evidence>
<accession>A0A812QA38</accession>
<feature type="compositionally biased region" description="Acidic residues" evidence="1">
    <location>
        <begin position="58"/>
        <end position="69"/>
    </location>
</feature>
<protein>
    <submittedName>
        <fullName evidence="2">Uncharacterized protein</fullName>
    </submittedName>
</protein>
<feature type="region of interest" description="Disordered" evidence="1">
    <location>
        <begin position="1"/>
        <end position="112"/>
    </location>
</feature>
<proteinExistence type="predicted"/>
<comment type="caution">
    <text evidence="2">The sequence shown here is derived from an EMBL/GenBank/DDBJ whole genome shotgun (WGS) entry which is preliminary data.</text>
</comment>
<dbReference type="Proteomes" id="UP000604046">
    <property type="component" value="Unassembled WGS sequence"/>
</dbReference>
<feature type="compositionally biased region" description="Acidic residues" evidence="1">
    <location>
        <begin position="95"/>
        <end position="112"/>
    </location>
</feature>
<dbReference type="EMBL" id="CAJNDS010002179">
    <property type="protein sequence ID" value="CAE7361762.1"/>
    <property type="molecule type" value="Genomic_DNA"/>
</dbReference>